<dbReference type="Gene3D" id="3.30.750.80">
    <property type="entry name" value="RNA methyltransferase domain (HRMD) like"/>
    <property type="match status" value="1"/>
</dbReference>
<dbReference type="EMBL" id="JAVFKY010000006">
    <property type="protein sequence ID" value="KAK5575362.1"/>
    <property type="molecule type" value="Genomic_DNA"/>
</dbReference>
<dbReference type="InterPro" id="IPR019614">
    <property type="entry name" value="SAM-dep_methyl-trfase"/>
</dbReference>
<comment type="caution">
    <text evidence="5">The sequence shown here is derived from an EMBL/GenBank/DDBJ whole genome shotgun (WGS) entry which is preliminary data.</text>
</comment>
<dbReference type="SUPFAM" id="SSF53335">
    <property type="entry name" value="S-adenosyl-L-methionine-dependent methyltransferases"/>
    <property type="match status" value="1"/>
</dbReference>
<proteinExistence type="predicted"/>
<organism evidence="5 6">
    <name type="scientific">Dictyostelium firmibasis</name>
    <dbReference type="NCBI Taxonomy" id="79012"/>
    <lineage>
        <taxon>Eukaryota</taxon>
        <taxon>Amoebozoa</taxon>
        <taxon>Evosea</taxon>
        <taxon>Eumycetozoa</taxon>
        <taxon>Dictyostelia</taxon>
        <taxon>Dictyosteliales</taxon>
        <taxon>Dictyosteliaceae</taxon>
        <taxon>Dictyostelium</taxon>
    </lineage>
</organism>
<sequence>MIEKLVKITGSLENKLKARSFNLSESFIKEFSNRSGFIDFTNNDGSVNGIALIDRGIEPEIRIMNYGNELFSRDYIQKSLKKAMEYREKLSNDKIIDIGPKSAYRLVNDGSDGLSALTVDVYADYLHITTFSEYWHNHMRFISEYLLKETGKKGVYWRNNLKNSPPTSKFYIGEKYKLDEQGQSTLIAEESGMKLYIDLMDPNSTGLFLDQKLNKQLISNLFNGRNNGSILNTFAHTCAFSLAPCVNGHKVSSYNIDISPKYFNTAMRNFQLNDIPLNHHKFVEKDVFSQLEQMKSKSTRFDVIVLDPPSFAKSKKFGAFSTKNKYRDLLDLSIPLLNPGGFIVAFTNTKSISESKWLRQIGVKDDMQDIDIENDQQQQQQQQQKQKQQQSQILIDGTLKNDLREISQLNIKNAKFSNSTKNVSPFKKLAKFKAVEYFDQSPDFNIREGDERVAKYLKGVLLKNKVDFSKTKYYSTEKNFK</sequence>
<dbReference type="GO" id="GO:0008168">
    <property type="term" value="F:methyltransferase activity"/>
    <property type="evidence" value="ECO:0007669"/>
    <property type="project" value="UniProtKB-KW"/>
</dbReference>
<gene>
    <name evidence="5" type="ORF">RB653_010621</name>
</gene>
<dbReference type="PANTHER" id="PTHR42873">
    <property type="entry name" value="RIBOSOMAL RNA LARGE SUBUNIT METHYLTRANSFERASE"/>
    <property type="match status" value="1"/>
</dbReference>
<evidence type="ECO:0000313" key="5">
    <source>
        <dbReference type="EMBL" id="KAK5575362.1"/>
    </source>
</evidence>
<evidence type="ECO:0000256" key="2">
    <source>
        <dbReference type="ARBA" id="ARBA00022679"/>
    </source>
</evidence>
<dbReference type="AlphaFoldDB" id="A0AAN7YTT5"/>
<protein>
    <recommendedName>
        <fullName evidence="4">S-adenosylmethionine-dependent methyltransferase domain-containing protein</fullName>
    </recommendedName>
</protein>
<evidence type="ECO:0000313" key="6">
    <source>
        <dbReference type="Proteomes" id="UP001344447"/>
    </source>
</evidence>
<dbReference type="Gene3D" id="3.40.50.150">
    <property type="entry name" value="Vaccinia Virus protein VP39"/>
    <property type="match status" value="1"/>
</dbReference>
<name>A0AAN7YTT5_9MYCE</name>
<dbReference type="GO" id="GO:0032259">
    <property type="term" value="P:methylation"/>
    <property type="evidence" value="ECO:0007669"/>
    <property type="project" value="UniProtKB-KW"/>
</dbReference>
<keyword evidence="6" id="KW-1185">Reference proteome</keyword>
<dbReference type="InterPro" id="IPR029063">
    <property type="entry name" value="SAM-dependent_MTases_sf"/>
</dbReference>
<evidence type="ECO:0000256" key="1">
    <source>
        <dbReference type="ARBA" id="ARBA00022603"/>
    </source>
</evidence>
<dbReference type="Proteomes" id="UP001344447">
    <property type="component" value="Unassembled WGS sequence"/>
</dbReference>
<dbReference type="PANTHER" id="PTHR42873:SF1">
    <property type="entry name" value="S-ADENOSYLMETHIONINE-DEPENDENT METHYLTRANSFERASE DOMAIN-CONTAINING PROTEIN"/>
    <property type="match status" value="1"/>
</dbReference>
<evidence type="ECO:0000259" key="4">
    <source>
        <dbReference type="Pfam" id="PF10672"/>
    </source>
</evidence>
<dbReference type="CDD" id="cd11572">
    <property type="entry name" value="RlmI_M_like"/>
    <property type="match status" value="1"/>
</dbReference>
<dbReference type="Pfam" id="PF10672">
    <property type="entry name" value="Methyltrans_SAM"/>
    <property type="match status" value="1"/>
</dbReference>
<evidence type="ECO:0000256" key="3">
    <source>
        <dbReference type="ARBA" id="ARBA00022691"/>
    </source>
</evidence>
<accession>A0AAN7YTT5</accession>
<feature type="domain" description="S-adenosylmethionine-dependent methyltransferase" evidence="4">
    <location>
        <begin position="189"/>
        <end position="354"/>
    </location>
</feature>
<reference evidence="5 6" key="1">
    <citation type="submission" date="2023-11" db="EMBL/GenBank/DDBJ databases">
        <title>Dfirmibasis_genome.</title>
        <authorList>
            <person name="Edelbroek B."/>
            <person name="Kjellin J."/>
            <person name="Jerlstrom-Hultqvist J."/>
            <person name="Soderbom F."/>
        </authorList>
    </citation>
    <scope>NUCLEOTIDE SEQUENCE [LARGE SCALE GENOMIC DNA]</scope>
    <source>
        <strain evidence="5 6">TNS-C-14</strain>
    </source>
</reference>
<keyword evidence="1" id="KW-0489">Methyltransferase</keyword>
<keyword evidence="3" id="KW-0949">S-adenosyl-L-methionine</keyword>
<keyword evidence="2" id="KW-0808">Transferase</keyword>